<dbReference type="OrthoDB" id="5593683at2"/>
<sequence length="541" mass="58861">MSLKNISIRYQILIPIFILVFGTFAVMFFAKSEVESAVYSVSNTARQAAGDKDRASKLADIAWAMRVEAIYGIYDEQRTKQMSDSVAKLGNEALTISREMAKTSVLRDLALNIEESVSDYVRYTETQAQPTIEAYFNQQIAMPRYNTMVNEYRELGANLMEDITSMSSFIDPLVEQDLKKSDHDADQMMVAVGLVMGGALTLAMLFGWWLSGVIVKPLEELQDVMRRLATGDLNVQADENGENELARLGRDTNQTINQLRHTVTTLFGISDEVAAASTELAAVMNQSAVNAQQEQAEIEQVASAVTELSSTADNVSDNAVNADHAARQTDELAAQGLAVFEQSTQAAVQMAESIENTASVVSTLREQSERISHVVEVIRGISEQTNLLALNAAIEAARAGHSGRGFAVVADEVRMLAARTEESTKEIQQIIEGLQLQASQAGDSMGMCMDVLARTQELSQQANDALNGITQSVAQITDMNTLVATAAEQQSAVTQDINRNITNMSGIITQNVTGISQSASASQELSQLAESQKQELAFFRV</sequence>
<dbReference type="PROSITE" id="PS50192">
    <property type="entry name" value="T_SNARE"/>
    <property type="match status" value="1"/>
</dbReference>
<evidence type="ECO:0000313" key="11">
    <source>
        <dbReference type="Proteomes" id="UP000073601"/>
    </source>
</evidence>
<evidence type="ECO:0000256" key="4">
    <source>
        <dbReference type="ARBA" id="ARBA00029447"/>
    </source>
</evidence>
<feature type="domain" description="HAMP" evidence="9">
    <location>
        <begin position="212"/>
        <end position="264"/>
    </location>
</feature>
<dbReference type="AlphaFoldDB" id="A0A128F3F4"/>
<dbReference type="EMBL" id="FIZY01000013">
    <property type="protein sequence ID" value="CZF81309.1"/>
    <property type="molecule type" value="Genomic_DNA"/>
</dbReference>
<dbReference type="GO" id="GO:0007165">
    <property type="term" value="P:signal transduction"/>
    <property type="evidence" value="ECO:0007669"/>
    <property type="project" value="UniProtKB-KW"/>
</dbReference>
<evidence type="ECO:0000256" key="1">
    <source>
        <dbReference type="ARBA" id="ARBA00004429"/>
    </source>
</evidence>
<dbReference type="RefSeq" id="WP_062708145.1">
    <property type="nucleotide sequence ID" value="NZ_CAWRCI010000013.1"/>
</dbReference>
<dbReference type="PANTHER" id="PTHR32089:SF33">
    <property type="entry name" value="TOXIN COREGULATED PILUS BIOSYNTHESIS PROTEIN I"/>
    <property type="match status" value="1"/>
</dbReference>
<evidence type="ECO:0000256" key="2">
    <source>
        <dbReference type="ARBA" id="ARBA00022519"/>
    </source>
</evidence>
<keyword evidence="11" id="KW-1185">Reference proteome</keyword>
<feature type="domain" description="T-SNARE coiled-coil homology" evidence="8">
    <location>
        <begin position="456"/>
        <end position="518"/>
    </location>
</feature>
<dbReference type="SMART" id="SM00283">
    <property type="entry name" value="MA"/>
    <property type="match status" value="1"/>
</dbReference>
<feature type="transmembrane region" description="Helical" evidence="6">
    <location>
        <begin position="188"/>
        <end position="210"/>
    </location>
</feature>
<dbReference type="InterPro" id="IPR003660">
    <property type="entry name" value="HAMP_dom"/>
</dbReference>
<keyword evidence="3 5" id="KW-0807">Transducer</keyword>
<keyword evidence="6" id="KW-1133">Transmembrane helix</keyword>
<feature type="domain" description="Methyl-accepting transducer" evidence="7">
    <location>
        <begin position="269"/>
        <end position="505"/>
    </location>
</feature>
<dbReference type="InterPro" id="IPR000727">
    <property type="entry name" value="T_SNARE_dom"/>
</dbReference>
<dbReference type="PROSITE" id="PS50111">
    <property type="entry name" value="CHEMOTAXIS_TRANSDUC_2"/>
    <property type="match status" value="1"/>
</dbReference>
<evidence type="ECO:0000256" key="5">
    <source>
        <dbReference type="PROSITE-ProRule" id="PRU00284"/>
    </source>
</evidence>
<keyword evidence="6" id="KW-0472">Membrane</keyword>
<dbReference type="PROSITE" id="PS50885">
    <property type="entry name" value="HAMP"/>
    <property type="match status" value="1"/>
</dbReference>
<evidence type="ECO:0000313" key="10">
    <source>
        <dbReference type="EMBL" id="CZF81309.1"/>
    </source>
</evidence>
<dbReference type="Pfam" id="PF00672">
    <property type="entry name" value="HAMP"/>
    <property type="match status" value="1"/>
</dbReference>
<dbReference type="GO" id="GO:0005886">
    <property type="term" value="C:plasma membrane"/>
    <property type="evidence" value="ECO:0007669"/>
    <property type="project" value="UniProtKB-SubCell"/>
</dbReference>
<dbReference type="GO" id="GO:0006935">
    <property type="term" value="P:chemotaxis"/>
    <property type="evidence" value="ECO:0007669"/>
    <property type="project" value="UniProtKB-ARBA"/>
</dbReference>
<dbReference type="FunFam" id="1.10.287.950:FF:000001">
    <property type="entry name" value="Methyl-accepting chemotaxis sensory transducer"/>
    <property type="match status" value="1"/>
</dbReference>
<keyword evidence="2" id="KW-0997">Cell inner membrane</keyword>
<evidence type="ECO:0000259" key="9">
    <source>
        <dbReference type="PROSITE" id="PS50885"/>
    </source>
</evidence>
<dbReference type="PANTHER" id="PTHR32089">
    <property type="entry name" value="METHYL-ACCEPTING CHEMOTAXIS PROTEIN MCPB"/>
    <property type="match status" value="1"/>
</dbReference>
<dbReference type="CDD" id="cd11386">
    <property type="entry name" value="MCP_signal"/>
    <property type="match status" value="1"/>
</dbReference>
<dbReference type="Proteomes" id="UP000073601">
    <property type="component" value="Unassembled WGS sequence"/>
</dbReference>
<reference evidence="11" key="1">
    <citation type="submission" date="2016-02" db="EMBL/GenBank/DDBJ databases">
        <authorList>
            <person name="Rodrigo-Torres Lidia"/>
            <person name="Arahal R.David."/>
        </authorList>
    </citation>
    <scope>NUCLEOTIDE SEQUENCE [LARGE SCALE GENOMIC DNA]</scope>
    <source>
        <strain evidence="11">CECT 8713</strain>
    </source>
</reference>
<evidence type="ECO:0000256" key="6">
    <source>
        <dbReference type="SAM" id="Phobius"/>
    </source>
</evidence>
<protein>
    <submittedName>
        <fullName evidence="10">Methyl-accepting chemotaxis protein CtpH</fullName>
    </submittedName>
</protein>
<proteinExistence type="inferred from homology"/>
<comment type="similarity">
    <text evidence="4">Belongs to the methyl-accepting chemotaxis (MCP) protein family.</text>
</comment>
<gene>
    <name evidence="10" type="primary">ctpH_1</name>
    <name evidence="10" type="ORF">GMA8713_01787</name>
</gene>
<dbReference type="SUPFAM" id="SSF58104">
    <property type="entry name" value="Methyl-accepting chemotaxis protein (MCP) signaling domain"/>
    <property type="match status" value="1"/>
</dbReference>
<keyword evidence="2" id="KW-1003">Cell membrane</keyword>
<evidence type="ECO:0000259" key="8">
    <source>
        <dbReference type="PROSITE" id="PS50192"/>
    </source>
</evidence>
<dbReference type="Pfam" id="PF00015">
    <property type="entry name" value="MCPsignal"/>
    <property type="match status" value="1"/>
</dbReference>
<evidence type="ECO:0000259" key="7">
    <source>
        <dbReference type="PROSITE" id="PS50111"/>
    </source>
</evidence>
<name>A0A128F3F4_9GAMM</name>
<keyword evidence="6" id="KW-0812">Transmembrane</keyword>
<evidence type="ECO:0000256" key="3">
    <source>
        <dbReference type="ARBA" id="ARBA00023224"/>
    </source>
</evidence>
<dbReference type="CDD" id="cd06225">
    <property type="entry name" value="HAMP"/>
    <property type="match status" value="1"/>
</dbReference>
<dbReference type="SMART" id="SM00304">
    <property type="entry name" value="HAMP"/>
    <property type="match status" value="1"/>
</dbReference>
<dbReference type="Gene3D" id="1.10.287.950">
    <property type="entry name" value="Methyl-accepting chemotaxis protein"/>
    <property type="match status" value="1"/>
</dbReference>
<dbReference type="InterPro" id="IPR004089">
    <property type="entry name" value="MCPsignal_dom"/>
</dbReference>
<comment type="subcellular location">
    <subcellularLocation>
        <location evidence="1">Cell inner membrane</location>
        <topology evidence="1">Multi-pass membrane protein</topology>
    </subcellularLocation>
</comment>
<accession>A0A128F3F4</accession>
<organism evidence="10 11">
    <name type="scientific">Grimontia marina</name>
    <dbReference type="NCBI Taxonomy" id="646534"/>
    <lineage>
        <taxon>Bacteria</taxon>
        <taxon>Pseudomonadati</taxon>
        <taxon>Pseudomonadota</taxon>
        <taxon>Gammaproteobacteria</taxon>
        <taxon>Vibrionales</taxon>
        <taxon>Vibrionaceae</taxon>
        <taxon>Grimontia</taxon>
    </lineage>
</organism>
<feature type="transmembrane region" description="Helical" evidence="6">
    <location>
        <begin position="12"/>
        <end position="30"/>
    </location>
</feature>